<keyword evidence="16" id="KW-0966">Cell projection</keyword>
<comment type="subunit">
    <text evidence="11">The basal body constitutes a major portion of the flagellar organelle and consists of four rings (L,P,S, and M) mounted on a central rod. The M ring is integral to the inner membrane of the cell and may be connected to the flagellar rod via the S ring. The S (supramembrane ring) lies just distal to the M ring. The L and P rings lie in the outer membrane and the periplasmic space, respectively.</text>
</comment>
<comment type="subcellular location">
    <subcellularLocation>
        <location evidence="2">Bacterial flagellum basal body</location>
    </subcellularLocation>
    <subcellularLocation>
        <location evidence="3">Cell membrane</location>
        <topology evidence="3">Multi-pass membrane protein</topology>
    </subcellularLocation>
</comment>
<organism evidence="16 17">
    <name type="scientific">Ferrimonas marina</name>
    <dbReference type="NCBI Taxonomy" id="299255"/>
    <lineage>
        <taxon>Bacteria</taxon>
        <taxon>Pseudomonadati</taxon>
        <taxon>Pseudomonadota</taxon>
        <taxon>Gammaproteobacteria</taxon>
        <taxon>Alteromonadales</taxon>
        <taxon>Ferrimonadaceae</taxon>
        <taxon>Ferrimonas</taxon>
    </lineage>
</organism>
<reference evidence="16 17" key="1">
    <citation type="submission" date="2016-11" db="EMBL/GenBank/DDBJ databases">
        <authorList>
            <person name="Jaros S."/>
            <person name="Januszkiewicz K."/>
            <person name="Wedrychowicz H."/>
        </authorList>
    </citation>
    <scope>NUCLEOTIDE SEQUENCE [LARGE SCALE GENOMIC DNA]</scope>
    <source>
        <strain evidence="16 17">DSM 16917</strain>
    </source>
</reference>
<comment type="similarity">
    <text evidence="4">Belongs to the FliF family.</text>
</comment>
<dbReference type="Pfam" id="PF01514">
    <property type="entry name" value="YscJ_FliF"/>
    <property type="match status" value="1"/>
</dbReference>
<dbReference type="PRINTS" id="PR01009">
    <property type="entry name" value="FLGMRINGFLIF"/>
</dbReference>
<keyword evidence="8 13" id="KW-1133">Transmembrane helix</keyword>
<dbReference type="GO" id="GO:0005886">
    <property type="term" value="C:plasma membrane"/>
    <property type="evidence" value="ECO:0007669"/>
    <property type="project" value="UniProtKB-SubCell"/>
</dbReference>
<feature type="region of interest" description="Disordered" evidence="12">
    <location>
        <begin position="483"/>
        <end position="504"/>
    </location>
</feature>
<feature type="compositionally biased region" description="Basic and acidic residues" evidence="12">
    <location>
        <begin position="316"/>
        <end position="325"/>
    </location>
</feature>
<keyword evidence="17" id="KW-1185">Reference proteome</keyword>
<evidence type="ECO:0000256" key="6">
    <source>
        <dbReference type="ARBA" id="ARBA00022475"/>
    </source>
</evidence>
<gene>
    <name evidence="16" type="ORF">SAMN02745129_2117</name>
</gene>
<keyword evidence="16" id="KW-0969">Cilium</keyword>
<dbReference type="GO" id="GO:0009431">
    <property type="term" value="C:bacterial-type flagellum basal body, MS ring"/>
    <property type="evidence" value="ECO:0007669"/>
    <property type="project" value="InterPro"/>
</dbReference>
<dbReference type="EMBL" id="FQXG01000003">
    <property type="protein sequence ID" value="SHH49319.1"/>
    <property type="molecule type" value="Genomic_DNA"/>
</dbReference>
<evidence type="ECO:0000313" key="17">
    <source>
        <dbReference type="Proteomes" id="UP000184268"/>
    </source>
</evidence>
<dbReference type="NCBIfam" id="TIGR00206">
    <property type="entry name" value="fliF"/>
    <property type="match status" value="1"/>
</dbReference>
<dbReference type="AlphaFoldDB" id="A0A1M5TF32"/>
<name>A0A1M5TF32_9GAMM</name>
<dbReference type="InterPro" id="IPR043427">
    <property type="entry name" value="YscJ/FliF"/>
</dbReference>
<dbReference type="STRING" id="299255.SAMN02745129_2117"/>
<dbReference type="Gene3D" id="3.30.300.30">
    <property type="match status" value="1"/>
</dbReference>
<feature type="region of interest" description="Disordered" evidence="12">
    <location>
        <begin position="547"/>
        <end position="593"/>
    </location>
</feature>
<evidence type="ECO:0000256" key="2">
    <source>
        <dbReference type="ARBA" id="ARBA00004117"/>
    </source>
</evidence>
<dbReference type="InterPro" id="IPR045851">
    <property type="entry name" value="AMP-bd_C_sf"/>
</dbReference>
<keyword evidence="7 13" id="KW-0812">Transmembrane</keyword>
<evidence type="ECO:0000256" key="11">
    <source>
        <dbReference type="ARBA" id="ARBA00025936"/>
    </source>
</evidence>
<dbReference type="OrthoDB" id="8554211at2"/>
<evidence type="ECO:0000256" key="10">
    <source>
        <dbReference type="ARBA" id="ARBA00023143"/>
    </source>
</evidence>
<feature type="transmembrane region" description="Helical" evidence="13">
    <location>
        <begin position="21"/>
        <end position="41"/>
    </location>
</feature>
<dbReference type="InterPro" id="IPR013556">
    <property type="entry name" value="Flag_M-ring_C"/>
</dbReference>
<keyword evidence="6" id="KW-1003">Cell membrane</keyword>
<keyword evidence="16" id="KW-0282">Flagellum</keyword>
<proteinExistence type="inferred from homology"/>
<feature type="transmembrane region" description="Helical" evidence="13">
    <location>
        <begin position="448"/>
        <end position="466"/>
    </location>
</feature>
<evidence type="ECO:0000256" key="9">
    <source>
        <dbReference type="ARBA" id="ARBA00023136"/>
    </source>
</evidence>
<comment type="function">
    <text evidence="1">The M ring may be actively involved in energy transduction.</text>
</comment>
<dbReference type="Proteomes" id="UP000184268">
    <property type="component" value="Unassembled WGS sequence"/>
</dbReference>
<dbReference type="GO" id="GO:0071973">
    <property type="term" value="P:bacterial-type flagellum-dependent cell motility"/>
    <property type="evidence" value="ECO:0007669"/>
    <property type="project" value="InterPro"/>
</dbReference>
<accession>A0A1M5TF32</accession>
<dbReference type="InterPro" id="IPR000067">
    <property type="entry name" value="FlgMring_FliF"/>
</dbReference>
<feature type="domain" description="Flagellar M-ring N-terminal" evidence="14">
    <location>
        <begin position="45"/>
        <end position="217"/>
    </location>
</feature>
<dbReference type="RefSeq" id="WP_067663290.1">
    <property type="nucleotide sequence ID" value="NZ_FQXG01000003.1"/>
</dbReference>
<dbReference type="PANTHER" id="PTHR30046:SF0">
    <property type="entry name" value="FLAGELLAR M-RING PROTEIN"/>
    <property type="match status" value="1"/>
</dbReference>
<dbReference type="GO" id="GO:0003774">
    <property type="term" value="F:cytoskeletal motor activity"/>
    <property type="evidence" value="ECO:0007669"/>
    <property type="project" value="InterPro"/>
</dbReference>
<evidence type="ECO:0000259" key="15">
    <source>
        <dbReference type="Pfam" id="PF08345"/>
    </source>
</evidence>
<evidence type="ECO:0000256" key="4">
    <source>
        <dbReference type="ARBA" id="ARBA00007971"/>
    </source>
</evidence>
<dbReference type="InterPro" id="IPR006182">
    <property type="entry name" value="FliF_N_dom"/>
</dbReference>
<evidence type="ECO:0000256" key="5">
    <source>
        <dbReference type="ARBA" id="ARBA00017949"/>
    </source>
</evidence>
<keyword evidence="10" id="KW-0975">Bacterial flagellum</keyword>
<evidence type="ECO:0000256" key="3">
    <source>
        <dbReference type="ARBA" id="ARBA00004651"/>
    </source>
</evidence>
<feature type="compositionally biased region" description="Acidic residues" evidence="12">
    <location>
        <begin position="563"/>
        <end position="576"/>
    </location>
</feature>
<dbReference type="Pfam" id="PF08345">
    <property type="entry name" value="YscJ_FliF_C"/>
    <property type="match status" value="1"/>
</dbReference>
<evidence type="ECO:0000256" key="1">
    <source>
        <dbReference type="ARBA" id="ARBA00003820"/>
    </source>
</evidence>
<evidence type="ECO:0000256" key="12">
    <source>
        <dbReference type="SAM" id="MobiDB-lite"/>
    </source>
</evidence>
<protein>
    <recommendedName>
        <fullName evidence="5">Flagellar M-ring protein</fullName>
    </recommendedName>
</protein>
<feature type="domain" description="Flagellar M-ring C-terminal" evidence="15">
    <location>
        <begin position="250"/>
        <end position="421"/>
    </location>
</feature>
<evidence type="ECO:0000256" key="7">
    <source>
        <dbReference type="ARBA" id="ARBA00022692"/>
    </source>
</evidence>
<feature type="compositionally biased region" description="Basic and acidic residues" evidence="12">
    <location>
        <begin position="583"/>
        <end position="593"/>
    </location>
</feature>
<keyword evidence="9 13" id="KW-0472">Membrane</keyword>
<evidence type="ECO:0000259" key="14">
    <source>
        <dbReference type="Pfam" id="PF01514"/>
    </source>
</evidence>
<dbReference type="PANTHER" id="PTHR30046">
    <property type="entry name" value="FLAGELLAR M-RING PROTEIN"/>
    <property type="match status" value="1"/>
</dbReference>
<evidence type="ECO:0000313" key="16">
    <source>
        <dbReference type="EMBL" id="SHH49319.1"/>
    </source>
</evidence>
<evidence type="ECO:0000256" key="8">
    <source>
        <dbReference type="ARBA" id="ARBA00022989"/>
    </source>
</evidence>
<feature type="region of interest" description="Disordered" evidence="12">
    <location>
        <begin position="303"/>
        <end position="338"/>
    </location>
</feature>
<sequence>MTAISRLTTAFQSLNSATKTLVVGSIISVVLGTSIVAAISADKGALVPLVSPADNSDVPAVLESLRAEKIRFEIGADGSVMIGRNDLAKARSALTAAGQMFQSSSSGYDLLQQEQSMFLNDTQLQHYDAQIRVGNLIKTLNKIPGVISSEVHLAMSERTEFLRSSKPASASVMLELARDVRLTQSQVQGVAKLVANSTPNLSANDVVITDQFANQLTNNNSDNMSFSSSQREHTTYVENELKRNITNVMAPIFGANNIRVNVVARINYDEVKSTTESYSDEPNPMVSEQVELDFDERYRGGQGVPGATSNQPPGHAEFERRDRSFYGDGNPALRHEKSTRNFEVGRTITQTNFAGAVIESISAVVVVNRRVIELDLPQENPSPEQITEALNQRLQTLELLVESSTYGVNENDLISVVAEPFLQAPAAEADGAEPAEASLFEQLDQTDYIVAGAIALVAALLIAVLVRRRRAQVPEASEGVIMLEGDDTNPVDPETGISEPETSDIDLLKEKALSMFEEKPEASLQIMKAWLSDDDETIDFIVSGGHARDVSLTPGDANSTELPESDSGPDGDDAEGNDASSNTDDREPASTKD</sequence>
<evidence type="ECO:0000256" key="13">
    <source>
        <dbReference type="SAM" id="Phobius"/>
    </source>
</evidence>